<reference evidence="6 7" key="1">
    <citation type="submission" date="2024-03" db="EMBL/GenBank/DDBJ databases">
        <title>Adaptation during the transition from Ophiocordyceps entomopathogen to insect associate is accompanied by gene loss and intensified selection.</title>
        <authorList>
            <person name="Ward C.M."/>
            <person name="Onetto C.A."/>
            <person name="Borneman A.R."/>
        </authorList>
    </citation>
    <scope>NUCLEOTIDE SEQUENCE [LARGE SCALE GENOMIC DNA]</scope>
    <source>
        <strain evidence="6">AWRI1</strain>
        <tissue evidence="6">Single Adult Female</tissue>
    </source>
</reference>
<feature type="domain" description="CHORD" evidence="5">
    <location>
        <begin position="10"/>
        <end position="69"/>
    </location>
</feature>
<gene>
    <name evidence="6" type="ORF">V9T40_012893</name>
</gene>
<dbReference type="InterPro" id="IPR008978">
    <property type="entry name" value="HSP20-like_chaperone"/>
</dbReference>
<evidence type="ECO:0008006" key="8">
    <source>
        <dbReference type="Google" id="ProtNLM"/>
    </source>
</evidence>
<dbReference type="PROSITE" id="PS51401">
    <property type="entry name" value="CHORD"/>
    <property type="match status" value="2"/>
</dbReference>
<dbReference type="InterPro" id="IPR039790">
    <property type="entry name" value="CHRD1"/>
</dbReference>
<dbReference type="Gene3D" id="2.60.40.790">
    <property type="match status" value="1"/>
</dbReference>
<dbReference type="EMBL" id="JBBCAQ010000036">
    <property type="protein sequence ID" value="KAK7576607.1"/>
    <property type="molecule type" value="Genomic_DNA"/>
</dbReference>
<dbReference type="GO" id="GO:0046872">
    <property type="term" value="F:metal ion binding"/>
    <property type="evidence" value="ECO:0007669"/>
    <property type="project" value="UniProtKB-KW"/>
</dbReference>
<evidence type="ECO:0000256" key="3">
    <source>
        <dbReference type="ARBA" id="ARBA00022833"/>
    </source>
</evidence>
<sequence length="304" mass="34218">MGDVSEKLLCYNKGCGVTFDPELNENGSCSYHPGEPYFHDAYKGWTCCKRKSTDFTEFLNFKGCTLGTHSSIKPVAPPKPKNDDVNVIEARFYQSTIAPKLVEEEIPLDTPLVPLKVTISTRFLQQLSSPSAEVEVVKDGEIPVGTPCQNTSCSATYSVGMNENCVHHPGTAVFHEGLKYWSCCKKITSDFSKFLEQAGCTTGRHLWFKKKEPINCRLDWHQTGTRVEISIFAKNYDPHKSEIRCSPVKLNIYIYFPEGEHVFEREYNLAGVVKVEESSVTMTPTKVEIKLSKGRAENWPDLSK</sequence>
<evidence type="ECO:0000313" key="7">
    <source>
        <dbReference type="Proteomes" id="UP001367676"/>
    </source>
</evidence>
<dbReference type="AlphaFoldDB" id="A0AAN9T851"/>
<accession>A0AAN9T851</accession>
<feature type="domain" description="CS" evidence="4">
    <location>
        <begin position="213"/>
        <end position="303"/>
    </location>
</feature>
<dbReference type="Gene3D" id="4.10.1130.20">
    <property type="match status" value="2"/>
</dbReference>
<dbReference type="PANTHER" id="PTHR46983">
    <property type="entry name" value="CYSTEINE AND HISTIDINE-RICH DOMAIN-CONTAINING PROTEIN 1"/>
    <property type="match status" value="1"/>
</dbReference>
<evidence type="ECO:0000256" key="1">
    <source>
        <dbReference type="ARBA" id="ARBA00022723"/>
    </source>
</evidence>
<dbReference type="PROSITE" id="PS51203">
    <property type="entry name" value="CS"/>
    <property type="match status" value="1"/>
</dbReference>
<protein>
    <recommendedName>
        <fullName evidence="8">Cysteine and histidine-rich domain-containing protein</fullName>
    </recommendedName>
</protein>
<keyword evidence="3" id="KW-0862">Zinc</keyword>
<evidence type="ECO:0000313" key="6">
    <source>
        <dbReference type="EMBL" id="KAK7576607.1"/>
    </source>
</evidence>
<keyword evidence="1" id="KW-0479">Metal-binding</keyword>
<dbReference type="Pfam" id="PF04968">
    <property type="entry name" value="CHORD"/>
    <property type="match status" value="2"/>
</dbReference>
<organism evidence="6 7">
    <name type="scientific">Parthenolecanium corni</name>
    <dbReference type="NCBI Taxonomy" id="536013"/>
    <lineage>
        <taxon>Eukaryota</taxon>
        <taxon>Metazoa</taxon>
        <taxon>Ecdysozoa</taxon>
        <taxon>Arthropoda</taxon>
        <taxon>Hexapoda</taxon>
        <taxon>Insecta</taxon>
        <taxon>Pterygota</taxon>
        <taxon>Neoptera</taxon>
        <taxon>Paraneoptera</taxon>
        <taxon>Hemiptera</taxon>
        <taxon>Sternorrhyncha</taxon>
        <taxon>Coccoidea</taxon>
        <taxon>Coccidae</taxon>
        <taxon>Parthenolecanium</taxon>
    </lineage>
</organism>
<comment type="caution">
    <text evidence="6">The sequence shown here is derived from an EMBL/GenBank/DDBJ whole genome shotgun (WGS) entry which is preliminary data.</text>
</comment>
<name>A0AAN9T851_9HEMI</name>
<dbReference type="SUPFAM" id="SSF49764">
    <property type="entry name" value="HSP20-like chaperones"/>
    <property type="match status" value="1"/>
</dbReference>
<evidence type="ECO:0000256" key="2">
    <source>
        <dbReference type="ARBA" id="ARBA00022737"/>
    </source>
</evidence>
<dbReference type="InterPro" id="IPR007052">
    <property type="entry name" value="CS_dom"/>
</dbReference>
<feature type="domain" description="CHORD" evidence="5">
    <location>
        <begin position="148"/>
        <end position="205"/>
    </location>
</feature>
<dbReference type="PANTHER" id="PTHR46983:SF3">
    <property type="entry name" value="CHPADIPLOID STATE MAINTENANCE PROTEIN CHPA"/>
    <property type="match status" value="1"/>
</dbReference>
<keyword evidence="2" id="KW-0677">Repeat</keyword>
<dbReference type="Pfam" id="PF04969">
    <property type="entry name" value="CS"/>
    <property type="match status" value="1"/>
</dbReference>
<dbReference type="InterPro" id="IPR007051">
    <property type="entry name" value="CHORD_dom"/>
</dbReference>
<keyword evidence="7" id="KW-1185">Reference proteome</keyword>
<evidence type="ECO:0000259" key="5">
    <source>
        <dbReference type="PROSITE" id="PS51401"/>
    </source>
</evidence>
<dbReference type="Proteomes" id="UP001367676">
    <property type="component" value="Unassembled WGS sequence"/>
</dbReference>
<proteinExistence type="predicted"/>
<evidence type="ECO:0000259" key="4">
    <source>
        <dbReference type="PROSITE" id="PS51203"/>
    </source>
</evidence>